<keyword evidence="1" id="KW-0812">Transmembrane</keyword>
<evidence type="ECO:0000256" key="1">
    <source>
        <dbReference type="SAM" id="Phobius"/>
    </source>
</evidence>
<reference evidence="2 3" key="1">
    <citation type="journal article" date="2014" name="BMC Genomics">
        <title>Adaptive genomic structural variation in the grape powdery mildew pathogen, Erysiphe necator.</title>
        <authorList>
            <person name="Jones L."/>
            <person name="Riaz S."/>
            <person name="Morales-Cruz A."/>
            <person name="Amrine K.C."/>
            <person name="McGuire B."/>
            <person name="Gubler W.D."/>
            <person name="Walker M.A."/>
            <person name="Cantu D."/>
        </authorList>
    </citation>
    <scope>NUCLEOTIDE SEQUENCE [LARGE SCALE GENOMIC DNA]</scope>
    <source>
        <strain evidence="3">c</strain>
    </source>
</reference>
<gene>
    <name evidence="2" type="ORF">EV44_g3350</name>
</gene>
<dbReference type="Proteomes" id="UP000030854">
    <property type="component" value="Unassembled WGS sequence"/>
</dbReference>
<sequence>MSFDIDYCSMNDQQLPIGEEKMTPKEIETIARDQSRQISFFSDLSPANITSGKEIKDKNHDNNQKEKLVSDAIHCSQVDSKSNSISSKSVIYPRASDQIFNFEISSKDILKKGTRTEANIDLCTQYNRKKTSSPFPKLRIFPQRIETSKIASGEILSPSNQNVSISLSSLKYQNFKENLNENSLEILKEPTYRFETVDESLQQDSELTKCGITIEDKIGQMQRQESRLITHNLMAPVSYKSRSSASHTSSFLFKGKSLKKMSIKLHKKSPMSKKLNKMNQQNVEYQRKEFQKKMIVIPNLQSSKISLKNIDLNLEDDTTEEWETIKTKSCNSSTDLSGLKMKKEAMELKKLGTSINNKNSISLNNLAERFVKFKDSLIRDTSIFKKPYYNQTTYTPYSVEIVDVDKNKKNSIFKEPILDEYQFSKLEVDSHDQKSYGSHSAFEKDQMSDTSLDLTPQINISNSGYVDKSLLDFTTNSKHSFSRLHKYLSECFTRRNFINNLRKKLHCQINRNDQNISEKTNICNDLISRLYSDRDSLASSTQASFGDLNKVCKRYIINDKSNFYCGNKNSSSLDIGFKKFSECDYEDGILSIGYLPENEYIVACYDDGPRVFSYGKSYSISDFGSSSINSQVDLYSDYKSHPIYKNPYDILSSSKLYGQIKSQRRKEKSSARLPFKEHSNLSSTDLSSSLSLKDTTWKRKMRPDSQLLANCIRVGMEYPKKAYFKGYFSHEPLSMNPPLKKEWKLMYTPSELHSLENGGKIKKKSNTCHSWGGTTLDSDIKFGKNNFQQLTILPSRENQGDVHKDIETCFDDKSKYDGKKISIILLITCISFPPVLFPIYSLGGFDYFISVITNGEISQCNRTQKYWALWAWLPSWLIGMVLLGICIQWIYA</sequence>
<keyword evidence="3" id="KW-1185">Reference proteome</keyword>
<keyword evidence="1" id="KW-1133">Transmembrane helix</keyword>
<accession>A0A0B1PFA5</accession>
<feature type="transmembrane region" description="Helical" evidence="1">
    <location>
        <begin position="823"/>
        <end position="845"/>
    </location>
</feature>
<evidence type="ECO:0000313" key="3">
    <source>
        <dbReference type="Proteomes" id="UP000030854"/>
    </source>
</evidence>
<evidence type="ECO:0008006" key="4">
    <source>
        <dbReference type="Google" id="ProtNLM"/>
    </source>
</evidence>
<protein>
    <recommendedName>
        <fullName evidence="4">Transmembrane protein</fullName>
    </recommendedName>
</protein>
<dbReference type="AlphaFoldDB" id="A0A0B1PFA5"/>
<keyword evidence="1" id="KW-0472">Membrane</keyword>
<organism evidence="2 3">
    <name type="scientific">Uncinula necator</name>
    <name type="common">Grape powdery mildew</name>
    <dbReference type="NCBI Taxonomy" id="52586"/>
    <lineage>
        <taxon>Eukaryota</taxon>
        <taxon>Fungi</taxon>
        <taxon>Dikarya</taxon>
        <taxon>Ascomycota</taxon>
        <taxon>Pezizomycotina</taxon>
        <taxon>Leotiomycetes</taxon>
        <taxon>Erysiphales</taxon>
        <taxon>Erysiphaceae</taxon>
        <taxon>Erysiphe</taxon>
    </lineage>
</organism>
<dbReference type="HOGENOM" id="CLU_323942_0_0_1"/>
<evidence type="ECO:0000313" key="2">
    <source>
        <dbReference type="EMBL" id="KHJ35995.1"/>
    </source>
</evidence>
<feature type="transmembrane region" description="Helical" evidence="1">
    <location>
        <begin position="866"/>
        <end position="891"/>
    </location>
</feature>
<comment type="caution">
    <text evidence="2">The sequence shown here is derived from an EMBL/GenBank/DDBJ whole genome shotgun (WGS) entry which is preliminary data.</text>
</comment>
<dbReference type="EMBL" id="JNVN01000171">
    <property type="protein sequence ID" value="KHJ35995.1"/>
    <property type="molecule type" value="Genomic_DNA"/>
</dbReference>
<proteinExistence type="predicted"/>
<name>A0A0B1PFA5_UNCNE</name>